<reference evidence="3 4" key="1">
    <citation type="journal article" date="2012" name="J. Bacteriol.">
        <title>Complete Genome Sequence of the Thermophilic, Piezophilic, Heterotrophic Bacterium Marinitoga piezophila KA3.</title>
        <authorList>
            <person name="Lucas S."/>
            <person name="Han J."/>
            <person name="Lapidus A."/>
            <person name="Cheng J.F."/>
            <person name="Goodwin L.A."/>
            <person name="Pitluck S."/>
            <person name="Peters L."/>
            <person name="Mikhailova N."/>
            <person name="Teshima H."/>
            <person name="Detter J.C."/>
            <person name="Han C."/>
            <person name="Tapia R."/>
            <person name="Land M."/>
            <person name="Hauser L."/>
            <person name="Kyrpides N.C."/>
            <person name="Ivanova N."/>
            <person name="Pagani I."/>
            <person name="Vannier P."/>
            <person name="Oger P."/>
            <person name="Bartlett D.H."/>
            <person name="Noll K.M."/>
            <person name="Woyke T."/>
            <person name="Jebbar M."/>
        </authorList>
    </citation>
    <scope>NUCLEOTIDE SEQUENCE [LARGE SCALE GENOMIC DNA]</scope>
    <source>
        <strain evidence="4">DSM 14283 / JCM 11233 / KA3</strain>
    </source>
</reference>
<keyword evidence="3" id="KW-0808">Transferase</keyword>
<dbReference type="GO" id="GO:0016758">
    <property type="term" value="F:hexosyltransferase activity"/>
    <property type="evidence" value="ECO:0007669"/>
    <property type="project" value="TreeGrafter"/>
</dbReference>
<evidence type="ECO:0000313" key="3">
    <source>
        <dbReference type="EMBL" id="AEX85602.1"/>
    </source>
</evidence>
<dbReference type="Proteomes" id="UP000007161">
    <property type="component" value="Chromosome"/>
</dbReference>
<feature type="domain" description="Glycosyltransferase subfamily 4-like N-terminal" evidence="2">
    <location>
        <begin position="16"/>
        <end position="208"/>
    </location>
</feature>
<organism evidence="3 4">
    <name type="scientific">Marinitoga piezophila (strain DSM 14283 / JCM 11233 / KA3)</name>
    <dbReference type="NCBI Taxonomy" id="443254"/>
    <lineage>
        <taxon>Bacteria</taxon>
        <taxon>Thermotogati</taxon>
        <taxon>Thermotogota</taxon>
        <taxon>Thermotogae</taxon>
        <taxon>Petrotogales</taxon>
        <taxon>Petrotogaceae</taxon>
        <taxon>Marinitoga</taxon>
    </lineage>
</organism>
<dbReference type="Pfam" id="PF13439">
    <property type="entry name" value="Glyco_transf_4"/>
    <property type="match status" value="1"/>
</dbReference>
<proteinExistence type="predicted"/>
<dbReference type="CDD" id="cd03794">
    <property type="entry name" value="GT4_WbuB-like"/>
    <property type="match status" value="1"/>
</dbReference>
<dbReference type="PANTHER" id="PTHR45947:SF3">
    <property type="entry name" value="SULFOQUINOVOSYL TRANSFERASE SQD2"/>
    <property type="match status" value="1"/>
</dbReference>
<dbReference type="AlphaFoldDB" id="H2J8B8"/>
<evidence type="ECO:0000259" key="2">
    <source>
        <dbReference type="Pfam" id="PF13439"/>
    </source>
</evidence>
<dbReference type="InterPro" id="IPR028098">
    <property type="entry name" value="Glyco_trans_4-like_N"/>
</dbReference>
<dbReference type="PANTHER" id="PTHR45947">
    <property type="entry name" value="SULFOQUINOVOSYL TRANSFERASE SQD2"/>
    <property type="match status" value="1"/>
</dbReference>
<dbReference type="STRING" id="443254.Marpi_1197"/>
<dbReference type="Pfam" id="PF00534">
    <property type="entry name" value="Glycos_transf_1"/>
    <property type="match status" value="1"/>
</dbReference>
<evidence type="ECO:0000313" key="4">
    <source>
        <dbReference type="Proteomes" id="UP000007161"/>
    </source>
</evidence>
<dbReference type="InterPro" id="IPR001296">
    <property type="entry name" value="Glyco_trans_1"/>
</dbReference>
<sequence>MKNILIMGINYYPEITGVGLYSTELAEYLLHNNLEVDVVTGFPYYPQWKIYDSYENKPKFFKETINGVNVYRYKQFVPENITAKSRLKHLYDFYKGSTKVALNLEKKYDLIISIAPTLLSAKTAIKMKRRDLASKLWLHIQDFEVDAMFESGMINNKLIKYMGYAWEKSIYNNFDIISTISDGMIKKLKNKKIPNNKIYFLPNWVDTKLLKPIDNPKFRKEFNLENKFVIMYSGSIANKQDWDIVLNTIYELKDEKDIMFVIIGNGSKKKNIEAFIKEKQLKNIMLLDVQAKEKLNDILASADIHIIPQKRDVVDSVMPSKFLGIAAVGKPSLVLANSKSDIYNVVKNNELGITLNELEYYKLKETILEIINNKEILKTYGQNARSFIIQNYDKKKVLDKFVEKIKNMR</sequence>
<dbReference type="HOGENOM" id="CLU_009583_11_5_0"/>
<keyword evidence="4" id="KW-1185">Reference proteome</keyword>
<protein>
    <submittedName>
        <fullName evidence="3">Glycosyltransferase</fullName>
    </submittedName>
</protein>
<dbReference type="OrthoDB" id="9811902at2"/>
<dbReference type="RefSeq" id="WP_014296673.1">
    <property type="nucleotide sequence ID" value="NC_016751.1"/>
</dbReference>
<dbReference type="EMBL" id="CP003257">
    <property type="protein sequence ID" value="AEX85602.1"/>
    <property type="molecule type" value="Genomic_DNA"/>
</dbReference>
<dbReference type="InterPro" id="IPR050194">
    <property type="entry name" value="Glycosyltransferase_grp1"/>
</dbReference>
<gene>
    <name evidence="3" type="ordered locus">Marpi_1197</name>
</gene>
<dbReference type="eggNOG" id="COG0438">
    <property type="taxonomic scope" value="Bacteria"/>
</dbReference>
<name>H2J8B8_MARPK</name>
<accession>H2J8B8</accession>
<reference evidence="4" key="2">
    <citation type="submission" date="2012-01" db="EMBL/GenBank/DDBJ databases">
        <title>Complete sequence of chromosome of Marinitoga piezophila KA3.</title>
        <authorList>
            <person name="Lucas S."/>
            <person name="Han J."/>
            <person name="Lapidus A."/>
            <person name="Cheng J.-F."/>
            <person name="Goodwin L."/>
            <person name="Pitluck S."/>
            <person name="Peters L."/>
            <person name="Mikhailova N."/>
            <person name="Teshima H."/>
            <person name="Detter J.C."/>
            <person name="Han C."/>
            <person name="Tapia R."/>
            <person name="Land M."/>
            <person name="Hauser L."/>
            <person name="Kyrpides N."/>
            <person name="Ivanova N."/>
            <person name="Pagani I."/>
            <person name="Jebbar M."/>
            <person name="Vannier P."/>
            <person name="Oger P."/>
            <person name="Cario A."/>
            <person name="Bartlett D."/>
            <person name="Noll K.M."/>
            <person name="Woyke T."/>
        </authorList>
    </citation>
    <scope>NUCLEOTIDE SEQUENCE [LARGE SCALE GENOMIC DNA]</scope>
    <source>
        <strain evidence="4">DSM 14283 / JCM 11233 / KA3</strain>
    </source>
</reference>
<dbReference type="NCBIfam" id="NF007640">
    <property type="entry name" value="PRK10307.1"/>
    <property type="match status" value="1"/>
</dbReference>
<evidence type="ECO:0000259" key="1">
    <source>
        <dbReference type="Pfam" id="PF00534"/>
    </source>
</evidence>
<feature type="domain" description="Glycosyl transferase family 1" evidence="1">
    <location>
        <begin position="216"/>
        <end position="386"/>
    </location>
</feature>
<dbReference type="Gene3D" id="3.40.50.2000">
    <property type="entry name" value="Glycogen Phosphorylase B"/>
    <property type="match status" value="2"/>
</dbReference>
<dbReference type="SUPFAM" id="SSF53756">
    <property type="entry name" value="UDP-Glycosyltransferase/glycogen phosphorylase"/>
    <property type="match status" value="1"/>
</dbReference>
<dbReference type="KEGG" id="mpz:Marpi_1197"/>